<sequence>MLTHDLLPAEPHRSRTYARWVASHDPGAESAAVALLDEVSAAVSSAYPRMGRCLERLRRPASGLPPAHRPWFWDTVAHRLLGFPGGAAAKAYTLARKAEQEHALPADPDWRRANAWLLATHGALPVKELSDHQRWLAGQLTPAEAHEEYVRVLTAWAASPGDLPADLARRIAASARSAGLGTDEEARILGHVLGAARGKAVPDALLEAAAGPLGDHPQGPRVQAALLDLFPESRKDAAAWLRLLLRGGIVDAAAGGHLDPEGGPAGWLRRYTRTYRHRKVAYGGVTSQPVPAELLQIVSRFAPRLRAAGTPVVIHEDRYRWPGLDADLLDACLAEGITVEDPGDAVRLTFWDDRSRRDLKALAAHPVFGRRLEGTVHDGLRGAGTAITRLPANAGIAAEVHTRVEGLLGALRGGGLAAADEAVGELAGLLDRPTATALDGIEEALAALDLTGPLARALRAGLPEELGWPALEEALSGFDPADTLRVTCTWPVLTVFGAGRAVAVDPVGTRATCTFRVPDESASHAVHYVGGQFLVSWHTGDRHSSAEGAFWADRPHEVFTPEDRFGLRPYGGLIRGGFGYQFETPDRGGRFDGERVLRPGGREGIGGHDFQMSDGLRFFGAEVFHTRGNWTPHDPVTGAPAADRTLPDFHRDREIPPGMEEFEGGQYLAELPEGAPASPFGQDGRLVGCRVLNRTPYQGPSPTEFLLESVDGRTARYRSRRFGRHPWGVIALPEGGEDAVTVGETTIRCHAATDNSLLWQVQGFVPPSERDRDHPPTLGEAAGPVPPPAFWHFLTPRDERSSKALRTVSGATVRALLDAALDTPDDDGLRTRVTGLLPEAGDARVRDGVARAARLAADVLRRRQELSRRVGIMRSGPVVDLPADIPDTALLPALNGLLPDLRAYEAHVPQPHAGTLTAVAADGRFLRGEIDDETRRLAPPARPAEWQVLLGHVDAVAWRAAVETTSADERTALNALLRAWSRQPFAEPGGAWRTGRAPAQEAASRADTAAGPARGGLSRFLQPAAAPAPAGTEEERTVEITRDDAARLVRLLELVESEGPVPLTPEALAVFSWRTGVRRPVATLALGGLPSREGHHEHARMLRSKPYKANRTTATEYDGFRHRLGPHGRRALLAAGLPEDPAELWTADGLVRAAERMAAVWAERLGTRPYVDEELADALEADLGLPADWARALSAGRPPAEPGGQVLVGSRSGRLHLHQAEPDGTPGPWIRRDRAPHTETLSVIAWALTERPVGDPAADGALRLHERLREWFAAPDTLVELPACPALAEAAAADPAFRPYAGTVVPCPQPLLDTVSQPSTAVDDGTFVVAVPSGDVFLRTAALAAPEKVTRALALCGRLDLPGLRRDVTRTRALFDGLARMAARAAATPVPVGGYEAHPALSVPGLVAEVAGRLDVGADAAALHLQLRALARPTDRNVRRWNGWTAARHKAAQAELVAVGAVETGRRARAGRTAFAHGTWETLDAPHLPVESDKLNTHGAVRAGKLLYGPFTRLLSPVPLHELFAQAAGSGQEAPAAGPGEEAQAAGAGPGARVARS</sequence>
<accession>A0ABS1NVL4</accession>
<keyword evidence="3" id="KW-1185">Reference proteome</keyword>
<proteinExistence type="predicted"/>
<evidence type="ECO:0000313" key="2">
    <source>
        <dbReference type="EMBL" id="MBL1104133.1"/>
    </source>
</evidence>
<dbReference type="EMBL" id="JAERRH010000002">
    <property type="protein sequence ID" value="MBL1104133.1"/>
    <property type="molecule type" value="Genomic_DNA"/>
</dbReference>
<feature type="compositionally biased region" description="Low complexity" evidence="1">
    <location>
        <begin position="1529"/>
        <end position="1547"/>
    </location>
</feature>
<evidence type="ECO:0000256" key="1">
    <source>
        <dbReference type="SAM" id="MobiDB-lite"/>
    </source>
</evidence>
<name>A0ABS1NVL4_9ACTN</name>
<evidence type="ECO:0000313" key="3">
    <source>
        <dbReference type="Proteomes" id="UP000621386"/>
    </source>
</evidence>
<dbReference type="Proteomes" id="UP000621386">
    <property type="component" value="Unassembled WGS sequence"/>
</dbReference>
<reference evidence="2 3" key="1">
    <citation type="submission" date="2021-01" db="EMBL/GenBank/DDBJ databases">
        <title>WGS of actinomycetes isolated from Thailand.</title>
        <authorList>
            <person name="Thawai C."/>
        </authorList>
    </citation>
    <scope>NUCLEOTIDE SEQUENCE [LARGE SCALE GENOMIC DNA]</scope>
    <source>
        <strain evidence="2 3">CH5-8</strain>
    </source>
</reference>
<organism evidence="2 3">
    <name type="scientific">Streptomyces musisoli</name>
    <dbReference type="NCBI Taxonomy" id="2802280"/>
    <lineage>
        <taxon>Bacteria</taxon>
        <taxon>Bacillati</taxon>
        <taxon>Actinomycetota</taxon>
        <taxon>Actinomycetes</taxon>
        <taxon>Kitasatosporales</taxon>
        <taxon>Streptomycetaceae</taxon>
        <taxon>Streptomyces</taxon>
    </lineage>
</organism>
<dbReference type="RefSeq" id="WP_201814572.1">
    <property type="nucleotide sequence ID" value="NZ_JAERRH010000002.1"/>
</dbReference>
<gene>
    <name evidence="2" type="ORF">JK361_05855</name>
</gene>
<feature type="region of interest" description="Disordered" evidence="1">
    <location>
        <begin position="987"/>
        <end position="1017"/>
    </location>
</feature>
<comment type="caution">
    <text evidence="2">The sequence shown here is derived from an EMBL/GenBank/DDBJ whole genome shotgun (WGS) entry which is preliminary data.</text>
</comment>
<feature type="region of interest" description="Disordered" evidence="1">
    <location>
        <begin position="1529"/>
        <end position="1557"/>
    </location>
</feature>
<protein>
    <submittedName>
        <fullName evidence="2">Uncharacterized protein</fullName>
    </submittedName>
</protein>